<feature type="transmembrane region" description="Helical" evidence="1">
    <location>
        <begin position="20"/>
        <end position="42"/>
    </location>
</feature>
<dbReference type="RefSeq" id="WP_230339473.1">
    <property type="nucleotide sequence ID" value="NZ_CP069798.1"/>
</dbReference>
<gene>
    <name evidence="2" type="ORF">JQU52_01745</name>
</gene>
<dbReference type="AlphaFoldDB" id="A0A892ZI68"/>
<dbReference type="KEGG" id="ptes:JQU52_01745"/>
<keyword evidence="1" id="KW-0472">Membrane</keyword>
<organism evidence="2 3">
    <name type="scientific">Paralysiella testudinis</name>
    <dbReference type="NCBI Taxonomy" id="2809020"/>
    <lineage>
        <taxon>Bacteria</taxon>
        <taxon>Pseudomonadati</taxon>
        <taxon>Pseudomonadota</taxon>
        <taxon>Betaproteobacteria</taxon>
        <taxon>Neisseriales</taxon>
        <taxon>Neisseriaceae</taxon>
        <taxon>Paralysiella</taxon>
    </lineage>
</organism>
<dbReference type="Proteomes" id="UP000653156">
    <property type="component" value="Chromosome"/>
</dbReference>
<accession>A0A892ZI68</accession>
<proteinExistence type="predicted"/>
<evidence type="ECO:0000313" key="3">
    <source>
        <dbReference type="Proteomes" id="UP000653156"/>
    </source>
</evidence>
<keyword evidence="1" id="KW-0812">Transmembrane</keyword>
<name>A0A892ZI68_9NEIS</name>
<evidence type="ECO:0000256" key="1">
    <source>
        <dbReference type="SAM" id="Phobius"/>
    </source>
</evidence>
<protein>
    <submittedName>
        <fullName evidence="2">Uncharacterized protein</fullName>
    </submittedName>
</protein>
<dbReference type="EMBL" id="CP069798">
    <property type="protein sequence ID" value="QRQ82180.1"/>
    <property type="molecule type" value="Genomic_DNA"/>
</dbReference>
<reference evidence="2" key="1">
    <citation type="submission" date="2021-02" db="EMBL/GenBank/DDBJ databases">
        <title>Neisseriaceae sp. 26B isolated from the cloaca of a Common Toad-headed Turtle (Mesoclemmys nasuta).</title>
        <authorList>
            <person name="Spergser J."/>
            <person name="Busse H.-J."/>
        </authorList>
    </citation>
    <scope>NUCLEOTIDE SEQUENCE</scope>
    <source>
        <strain evidence="2">26B</strain>
    </source>
</reference>
<keyword evidence="3" id="KW-1185">Reference proteome</keyword>
<keyword evidence="1" id="KW-1133">Transmembrane helix</keyword>
<feature type="transmembrane region" description="Helical" evidence="1">
    <location>
        <begin position="48"/>
        <end position="67"/>
    </location>
</feature>
<evidence type="ECO:0000313" key="2">
    <source>
        <dbReference type="EMBL" id="QRQ82180.1"/>
    </source>
</evidence>
<sequence length="140" mass="15487">MYTQASEETERQLAYTTAALLRAAAPLFWLNLLLFAAVWWRLWPLPGLPLWLLGIAALLVGLAALVLQVRLGFDARLFDGFARGRQTPPQLDSALYTLGLAKPLSPRSMALRCAGALRLARLWQCLTGLQILLLLCMLAL</sequence>